<protein>
    <recommendedName>
        <fullName evidence="3">Glycoside hydrolase family 42 N-terminal domain-containing protein</fullName>
    </recommendedName>
</protein>
<dbReference type="InterPro" id="IPR017853">
    <property type="entry name" value="GH"/>
</dbReference>
<keyword evidence="2" id="KW-1185">Reference proteome</keyword>
<organism evidence="1 2">
    <name type="scientific">Mariniblastus fucicola</name>
    <dbReference type="NCBI Taxonomy" id="980251"/>
    <lineage>
        <taxon>Bacteria</taxon>
        <taxon>Pseudomonadati</taxon>
        <taxon>Planctomycetota</taxon>
        <taxon>Planctomycetia</taxon>
        <taxon>Pirellulales</taxon>
        <taxon>Pirellulaceae</taxon>
        <taxon>Mariniblastus</taxon>
    </lineage>
</organism>
<proteinExistence type="predicted"/>
<sequence length="512" mass="56963">MLFVYDNAIACKSKPGVVEFAFSINMCFDITGHASRLTQMGEFRFRLPSNWEPTNSQAKSIHVIGLDGVPSPCRVSSDEGILTIARNRDESGKVFLAFPFEDFGEFTIGTGTLPESQTPYQLLIELARGTLNRLRNQISIWQEGGLEIAEEVHDQVGQATRLLSQAIMQTDPAASDQGSRDALHIAMSANLKVSEQFGAEVSKYRTSQPDMPRFWFANAVGADEVKPEHCEAEPFQLVQAAPELADAAAEAGNKRTIVGPFLDASPGGMQEEIVALDDFFARRDYILNRCRKTIRQLNPSSSLLHVVSGLNGMGHRHLSYPQQTQITSDMLNLIDESQIDVPMMVSFDYPWAERLATAVGGAHPLQIADSLLRQGVPINFIGLDVNLDYWPCGSVVRDPLQWIDMIDIWSQLGLPLIFCFRMPTMAKPAIPRSGQLINEVRSELTDEQRLSILETLLPMMIARPGVHGFIWRQWKDSDDERFPGGGLVTETGDEKPVLELLRNVSERIYGSK</sequence>
<gene>
    <name evidence="1" type="ORF">MFFC18_31550</name>
</gene>
<dbReference type="Gene3D" id="3.20.20.80">
    <property type="entry name" value="Glycosidases"/>
    <property type="match status" value="1"/>
</dbReference>
<evidence type="ECO:0000313" key="2">
    <source>
        <dbReference type="Proteomes" id="UP000322214"/>
    </source>
</evidence>
<reference evidence="1 2" key="1">
    <citation type="submission" date="2019-08" db="EMBL/GenBank/DDBJ databases">
        <title>Deep-cultivation of Planctomycetes and their phenomic and genomic characterization uncovers novel biology.</title>
        <authorList>
            <person name="Wiegand S."/>
            <person name="Jogler M."/>
            <person name="Boedeker C."/>
            <person name="Pinto D."/>
            <person name="Vollmers J."/>
            <person name="Rivas-Marin E."/>
            <person name="Kohn T."/>
            <person name="Peeters S.H."/>
            <person name="Heuer A."/>
            <person name="Rast P."/>
            <person name="Oberbeckmann S."/>
            <person name="Bunk B."/>
            <person name="Jeske O."/>
            <person name="Meyerdierks A."/>
            <person name="Storesund J.E."/>
            <person name="Kallscheuer N."/>
            <person name="Luecker S."/>
            <person name="Lage O.M."/>
            <person name="Pohl T."/>
            <person name="Merkel B.J."/>
            <person name="Hornburger P."/>
            <person name="Mueller R.-W."/>
            <person name="Bruemmer F."/>
            <person name="Labrenz M."/>
            <person name="Spormann A.M."/>
            <person name="Op den Camp H."/>
            <person name="Overmann J."/>
            <person name="Amann R."/>
            <person name="Jetten M.S.M."/>
            <person name="Mascher T."/>
            <person name="Medema M.H."/>
            <person name="Devos D.P."/>
            <person name="Kaster A.-K."/>
            <person name="Ovreas L."/>
            <person name="Rohde M."/>
            <person name="Galperin M.Y."/>
            <person name="Jogler C."/>
        </authorList>
    </citation>
    <scope>NUCLEOTIDE SEQUENCE [LARGE SCALE GENOMIC DNA]</scope>
    <source>
        <strain evidence="1 2">FC18</strain>
    </source>
</reference>
<evidence type="ECO:0008006" key="3">
    <source>
        <dbReference type="Google" id="ProtNLM"/>
    </source>
</evidence>
<dbReference type="SUPFAM" id="SSF51445">
    <property type="entry name" value="(Trans)glycosidases"/>
    <property type="match status" value="1"/>
</dbReference>
<evidence type="ECO:0000313" key="1">
    <source>
        <dbReference type="EMBL" id="QEG23259.1"/>
    </source>
</evidence>
<dbReference type="EMBL" id="CP042912">
    <property type="protein sequence ID" value="QEG23259.1"/>
    <property type="molecule type" value="Genomic_DNA"/>
</dbReference>
<dbReference type="AlphaFoldDB" id="A0A5B9PCM9"/>
<dbReference type="KEGG" id="mff:MFFC18_31550"/>
<name>A0A5B9PCM9_9BACT</name>
<dbReference type="Proteomes" id="UP000322214">
    <property type="component" value="Chromosome"/>
</dbReference>
<accession>A0A5B9PCM9</accession>